<organism evidence="2 3">
    <name type="scientific">Trichobilharzia regenti</name>
    <name type="common">Nasal bird schistosome</name>
    <dbReference type="NCBI Taxonomy" id="157069"/>
    <lineage>
        <taxon>Eukaryota</taxon>
        <taxon>Metazoa</taxon>
        <taxon>Spiralia</taxon>
        <taxon>Lophotrochozoa</taxon>
        <taxon>Platyhelminthes</taxon>
        <taxon>Trematoda</taxon>
        <taxon>Digenea</taxon>
        <taxon>Strigeidida</taxon>
        <taxon>Schistosomatoidea</taxon>
        <taxon>Schistosomatidae</taxon>
        <taxon>Trichobilharzia</taxon>
    </lineage>
</organism>
<evidence type="ECO:0000313" key="3">
    <source>
        <dbReference type="WBParaSite" id="TREG1_6650.1"/>
    </source>
</evidence>
<keyword evidence="1" id="KW-0812">Transmembrane</keyword>
<keyword evidence="1" id="KW-0472">Membrane</keyword>
<keyword evidence="2" id="KW-1185">Reference proteome</keyword>
<dbReference type="WBParaSite" id="TREG1_6650.1">
    <property type="protein sequence ID" value="TREG1_6650.1"/>
    <property type="gene ID" value="TREG1_6650"/>
</dbReference>
<accession>A0AA85K2G0</accession>
<reference evidence="2" key="1">
    <citation type="submission" date="2022-06" db="EMBL/GenBank/DDBJ databases">
        <authorList>
            <person name="Berger JAMES D."/>
            <person name="Berger JAMES D."/>
        </authorList>
    </citation>
    <scope>NUCLEOTIDE SEQUENCE [LARGE SCALE GENOMIC DNA]</scope>
</reference>
<proteinExistence type="predicted"/>
<dbReference type="Proteomes" id="UP000050795">
    <property type="component" value="Unassembled WGS sequence"/>
</dbReference>
<feature type="transmembrane region" description="Helical" evidence="1">
    <location>
        <begin position="206"/>
        <end position="234"/>
    </location>
</feature>
<reference evidence="3" key="2">
    <citation type="submission" date="2023-11" db="UniProtKB">
        <authorList>
            <consortium name="WormBaseParasite"/>
        </authorList>
    </citation>
    <scope>IDENTIFICATION</scope>
</reference>
<dbReference type="AlphaFoldDB" id="A0AA85K2G0"/>
<protein>
    <submittedName>
        <fullName evidence="3">Uncharacterized protein</fullName>
    </submittedName>
</protein>
<keyword evidence="1" id="KW-1133">Transmembrane helix</keyword>
<sequence>MYQKYIGFSLLHQVQVLAESDPSVCILISFLKLEKVSVVQPLHQRRKTLGSWFFVRHTIDVRFFYPTLFKQPIAYPPSDRHFFRCVCGRLILVPIYVESVICPKCQIHLLLPYAKNSKDIVRQRYYSDSATEEGGRYVPKNRKLINHDEKQTYIQRNTRSNEFRCGVCSFRFFTCQALGLAADVCPQCKSPSSASPYFAKAEGYKLFIYCLCTMLIIVFTSVSALSLLSFLFLLL</sequence>
<evidence type="ECO:0000313" key="2">
    <source>
        <dbReference type="Proteomes" id="UP000050795"/>
    </source>
</evidence>
<evidence type="ECO:0000256" key="1">
    <source>
        <dbReference type="SAM" id="Phobius"/>
    </source>
</evidence>
<name>A0AA85K2G0_TRIRE</name>